<dbReference type="AlphaFoldDB" id="A0A518C8G3"/>
<proteinExistence type="predicted"/>
<gene>
    <name evidence="2" type="ORF">Pan97_25330</name>
</gene>
<organism evidence="2 3">
    <name type="scientific">Bremerella volcania</name>
    <dbReference type="NCBI Taxonomy" id="2527984"/>
    <lineage>
        <taxon>Bacteria</taxon>
        <taxon>Pseudomonadati</taxon>
        <taxon>Planctomycetota</taxon>
        <taxon>Planctomycetia</taxon>
        <taxon>Pirellulales</taxon>
        <taxon>Pirellulaceae</taxon>
        <taxon>Bremerella</taxon>
    </lineage>
</organism>
<evidence type="ECO:0008006" key="4">
    <source>
        <dbReference type="Google" id="ProtNLM"/>
    </source>
</evidence>
<feature type="region of interest" description="Disordered" evidence="1">
    <location>
        <begin position="89"/>
        <end position="117"/>
    </location>
</feature>
<name>A0A518C8G3_9BACT</name>
<evidence type="ECO:0000313" key="3">
    <source>
        <dbReference type="Proteomes" id="UP000318626"/>
    </source>
</evidence>
<accession>A0A518C8G3</accession>
<dbReference type="Proteomes" id="UP000318626">
    <property type="component" value="Chromosome"/>
</dbReference>
<dbReference type="RefSeq" id="WP_144972925.1">
    <property type="nucleotide sequence ID" value="NZ_CP036289.1"/>
</dbReference>
<dbReference type="KEGG" id="bvo:Pan97_25330"/>
<reference evidence="3" key="1">
    <citation type="submission" date="2019-02" db="EMBL/GenBank/DDBJ databases">
        <title>Deep-cultivation of Planctomycetes and their phenomic and genomic characterization uncovers novel biology.</title>
        <authorList>
            <person name="Wiegand S."/>
            <person name="Jogler M."/>
            <person name="Boedeker C."/>
            <person name="Pinto D."/>
            <person name="Vollmers J."/>
            <person name="Rivas-Marin E."/>
            <person name="Kohn T."/>
            <person name="Peeters S.H."/>
            <person name="Heuer A."/>
            <person name="Rast P."/>
            <person name="Oberbeckmann S."/>
            <person name="Bunk B."/>
            <person name="Jeske O."/>
            <person name="Meyerdierks A."/>
            <person name="Storesund J.E."/>
            <person name="Kallscheuer N."/>
            <person name="Luecker S."/>
            <person name="Lage O.M."/>
            <person name="Pohl T."/>
            <person name="Merkel B.J."/>
            <person name="Hornburger P."/>
            <person name="Mueller R.-W."/>
            <person name="Bruemmer F."/>
            <person name="Labrenz M."/>
            <person name="Spormann A.M."/>
            <person name="Op den Camp H."/>
            <person name="Overmann J."/>
            <person name="Amann R."/>
            <person name="Jetten M.S.M."/>
            <person name="Mascher T."/>
            <person name="Medema M.H."/>
            <person name="Devos D.P."/>
            <person name="Kaster A.-K."/>
            <person name="Ovreas L."/>
            <person name="Rohde M."/>
            <person name="Galperin M.Y."/>
            <person name="Jogler C."/>
        </authorList>
    </citation>
    <scope>NUCLEOTIDE SEQUENCE [LARGE SCALE GENOMIC DNA]</scope>
    <source>
        <strain evidence="3">Pan97</strain>
    </source>
</reference>
<dbReference type="OrthoDB" id="289097at2"/>
<evidence type="ECO:0000256" key="1">
    <source>
        <dbReference type="SAM" id="MobiDB-lite"/>
    </source>
</evidence>
<keyword evidence="3" id="KW-1185">Reference proteome</keyword>
<evidence type="ECO:0000313" key="2">
    <source>
        <dbReference type="EMBL" id="QDU75500.1"/>
    </source>
</evidence>
<dbReference type="EMBL" id="CP036289">
    <property type="protein sequence ID" value="QDU75500.1"/>
    <property type="molecule type" value="Genomic_DNA"/>
</dbReference>
<protein>
    <recommendedName>
        <fullName evidence="4">Carboxypeptidase regulatory-like domain-containing protein</fullName>
    </recommendedName>
</protein>
<sequence>MNNPTFDIQGRWSFALLLMLTAVSLGCGGMTQAPVDVSGNISIEGKPLNQGSVIFTDKKGERAYGEIQPDGSFLVPQIVPGTFRVSVSVPQRRRGRGENADPARGARPMPVPVPSRYASVDSSGLEFEIDAKKPDVTIQLKR</sequence>